<evidence type="ECO:0000313" key="1">
    <source>
        <dbReference type="EMBL" id="BBF68834.1"/>
    </source>
</evidence>
<sequence>MSDLPENPAVPTERDLIEAIEDWQMETEGIWAMAEDLESEISLLRAFNHLVGFQNAREAMNLFIHVNHMPIKAVRGGGK</sequence>
<reference evidence="1" key="1">
    <citation type="submission" date="2018-07" db="EMBL/GenBank/DDBJ databases">
        <title>Complete genome sequence of Sphingomonas bisphenolicum strain AO1, a bisphenol A degradative bacterium isolated from Japanese farm field.</title>
        <authorList>
            <person name="Murakami M."/>
            <person name="Koh M."/>
            <person name="Koba S."/>
            <person name="Matsumura Y."/>
        </authorList>
    </citation>
    <scope>NUCLEOTIDE SEQUENCE</scope>
    <source>
        <strain evidence="1">AO1</strain>
    </source>
</reference>
<organism evidence="1 2">
    <name type="scientific">Sphingomonas bisphenolicum</name>
    <dbReference type="NCBI Taxonomy" id="296544"/>
    <lineage>
        <taxon>Bacteria</taxon>
        <taxon>Pseudomonadati</taxon>
        <taxon>Pseudomonadota</taxon>
        <taxon>Alphaproteobacteria</taxon>
        <taxon>Sphingomonadales</taxon>
        <taxon>Sphingomonadaceae</taxon>
        <taxon>Sphingomonas</taxon>
    </lineage>
</organism>
<evidence type="ECO:0000313" key="2">
    <source>
        <dbReference type="Proteomes" id="UP001059971"/>
    </source>
</evidence>
<protein>
    <submittedName>
        <fullName evidence="1">Uncharacterized protein</fullName>
    </submittedName>
</protein>
<proteinExistence type="predicted"/>
<keyword evidence="2" id="KW-1185">Reference proteome</keyword>
<gene>
    <name evidence="1" type="ORF">SBA_ch1_10340</name>
</gene>
<dbReference type="EMBL" id="AP018817">
    <property type="protein sequence ID" value="BBF68834.1"/>
    <property type="molecule type" value="Genomic_DNA"/>
</dbReference>
<name>A0ABN5W966_9SPHN</name>
<dbReference type="Proteomes" id="UP001059971">
    <property type="component" value="Chromosome 1"/>
</dbReference>
<dbReference type="RefSeq" id="WP_261936135.1">
    <property type="nucleotide sequence ID" value="NZ_AP018817.1"/>
</dbReference>
<accession>A0ABN5W966</accession>